<evidence type="ECO:0000256" key="8">
    <source>
        <dbReference type="ARBA" id="ARBA00023136"/>
    </source>
</evidence>
<reference evidence="10" key="1">
    <citation type="submission" date="2021-02" db="EMBL/GenBank/DDBJ databases">
        <title>Infant gut strain persistence is associated with maternal origin, phylogeny, and functional potential including surface adhesion and iron acquisition.</title>
        <authorList>
            <person name="Lou Y.C."/>
        </authorList>
    </citation>
    <scope>NUCLEOTIDE SEQUENCE</scope>
    <source>
        <strain evidence="10">L3_108_103G1_dasL3_108_103G1_concoct_2</strain>
    </source>
</reference>
<evidence type="ECO:0000256" key="1">
    <source>
        <dbReference type="ARBA" id="ARBA00004651"/>
    </source>
</evidence>
<keyword evidence="2" id="KW-0813">Transport</keyword>
<evidence type="ECO:0000256" key="7">
    <source>
        <dbReference type="ARBA" id="ARBA00022989"/>
    </source>
</evidence>
<comment type="caution">
    <text evidence="10">The sequence shown here is derived from an EMBL/GenBank/DDBJ whole genome shotgun (WGS) entry which is preliminary data.</text>
</comment>
<evidence type="ECO:0000313" key="10">
    <source>
        <dbReference type="EMBL" id="MBS4884165.1"/>
    </source>
</evidence>
<evidence type="ECO:0000256" key="3">
    <source>
        <dbReference type="ARBA" id="ARBA00022475"/>
    </source>
</evidence>
<keyword evidence="7 9" id="KW-1133">Transmembrane helix</keyword>
<feature type="transmembrane region" description="Helical" evidence="9">
    <location>
        <begin position="97"/>
        <end position="117"/>
    </location>
</feature>
<evidence type="ECO:0000256" key="5">
    <source>
        <dbReference type="ARBA" id="ARBA00022683"/>
    </source>
</evidence>
<organism evidence="10 11">
    <name type="scientific">Amedibacillus dolichus</name>
    <dbReference type="NCBI Taxonomy" id="31971"/>
    <lineage>
        <taxon>Bacteria</taxon>
        <taxon>Bacillati</taxon>
        <taxon>Bacillota</taxon>
        <taxon>Erysipelotrichia</taxon>
        <taxon>Erysipelotrichales</taxon>
        <taxon>Erysipelotrichaceae</taxon>
        <taxon>Amedibacillus</taxon>
    </lineage>
</organism>
<dbReference type="AlphaFoldDB" id="A0A942WB94"/>
<protein>
    <recommendedName>
        <fullName evidence="12">PTS galactitol transporter subunit IIC</fullName>
    </recommendedName>
</protein>
<proteinExistence type="predicted"/>
<dbReference type="RefSeq" id="WP_226811690.1">
    <property type="nucleotide sequence ID" value="NZ_CAUWIX010000008.1"/>
</dbReference>
<dbReference type="GO" id="GO:0005886">
    <property type="term" value="C:plasma membrane"/>
    <property type="evidence" value="ECO:0007669"/>
    <property type="project" value="UniProtKB-SubCell"/>
</dbReference>
<dbReference type="EMBL" id="JAGZMZ010000010">
    <property type="protein sequence ID" value="MBS4884165.1"/>
    <property type="molecule type" value="Genomic_DNA"/>
</dbReference>
<evidence type="ECO:0008006" key="12">
    <source>
        <dbReference type="Google" id="ProtNLM"/>
    </source>
</evidence>
<dbReference type="InterPro" id="IPR004703">
    <property type="entry name" value="PTS_sugar-sp_permease"/>
</dbReference>
<comment type="subcellular location">
    <subcellularLocation>
        <location evidence="1">Cell membrane</location>
        <topology evidence="1">Multi-pass membrane protein</topology>
    </subcellularLocation>
</comment>
<feature type="transmembrane region" description="Helical" evidence="9">
    <location>
        <begin position="222"/>
        <end position="245"/>
    </location>
</feature>
<feature type="transmembrane region" description="Helical" evidence="9">
    <location>
        <begin position="360"/>
        <end position="379"/>
    </location>
</feature>
<keyword evidence="4" id="KW-0762">Sugar transport</keyword>
<feature type="transmembrane region" description="Helical" evidence="9">
    <location>
        <begin position="311"/>
        <end position="330"/>
    </location>
</feature>
<evidence type="ECO:0000313" key="11">
    <source>
        <dbReference type="Proteomes" id="UP000753219"/>
    </source>
</evidence>
<evidence type="ECO:0000256" key="2">
    <source>
        <dbReference type="ARBA" id="ARBA00022448"/>
    </source>
</evidence>
<feature type="transmembrane region" description="Helical" evidence="9">
    <location>
        <begin position="14"/>
        <end position="31"/>
    </location>
</feature>
<dbReference type="Proteomes" id="UP000753219">
    <property type="component" value="Unassembled WGS sequence"/>
</dbReference>
<feature type="transmembrane region" description="Helical" evidence="9">
    <location>
        <begin position="129"/>
        <end position="161"/>
    </location>
</feature>
<feature type="transmembrane region" description="Helical" evidence="9">
    <location>
        <begin position="336"/>
        <end position="353"/>
    </location>
</feature>
<feature type="transmembrane region" description="Helical" evidence="9">
    <location>
        <begin position="43"/>
        <end position="65"/>
    </location>
</feature>
<dbReference type="GO" id="GO:0015577">
    <property type="term" value="F:galactitol transmembrane transporter activity"/>
    <property type="evidence" value="ECO:0007669"/>
    <property type="project" value="InterPro"/>
</dbReference>
<keyword evidence="8 9" id="KW-0472">Membrane</keyword>
<gene>
    <name evidence="10" type="ORF">KHZ85_05300</name>
</gene>
<name>A0A942WB94_9FIRM</name>
<evidence type="ECO:0000256" key="6">
    <source>
        <dbReference type="ARBA" id="ARBA00022692"/>
    </source>
</evidence>
<sequence>MDFIVDALNWFGKLPGPVMMFLMFFVFNLLLRIPINKSIRSAFMYALGLFSLSTFAFDIFLGTVVNVGNAMVENLGLTKTIVDFGTGVTPIFLSNPIVVWAIPIGILTNIIMIALKLTKTLDVDIYNILYFWGMPAVLVYIATGNVVFSLLSIVITGVLTLKVADWSAPHIHKVMPQFKGISFPYVYSAFYGPVAYVFNKLFDKVPFIKNSNFTAGSIKKKFGILGEPGIIGFVLGLAMSLMGGYKFTDALMVGIKLGAALYFVPICTKILIEGLNETSSALTTLVKKHFKDRDIYIGLDGVLLSSMPETLAVGLLLVPIALLVSFILPWNTVLPIGMLSVGFILCGIFMPFFKMNILKGTLFCVIVVTIELAIGQALAPYFTEMAISGGAAIPYGAIEITNAGNITNVICVKLFEFIQGIMG</sequence>
<keyword evidence="5" id="KW-0598">Phosphotransferase system</keyword>
<keyword evidence="6 9" id="KW-0812">Transmembrane</keyword>
<evidence type="ECO:0000256" key="4">
    <source>
        <dbReference type="ARBA" id="ARBA00022597"/>
    </source>
</evidence>
<dbReference type="InterPro" id="IPR013853">
    <property type="entry name" value="EIIC-GAT"/>
</dbReference>
<dbReference type="Pfam" id="PF03611">
    <property type="entry name" value="EIIC-GAT"/>
    <property type="match status" value="1"/>
</dbReference>
<keyword evidence="3" id="KW-1003">Cell membrane</keyword>
<dbReference type="PANTHER" id="PTHR37324">
    <property type="entry name" value="PTS SYSTEM GALACTITOL-SPECIFIC EIIC COMPONENT"/>
    <property type="match status" value="1"/>
</dbReference>
<feature type="transmembrane region" description="Helical" evidence="9">
    <location>
        <begin position="181"/>
        <end position="202"/>
    </location>
</feature>
<feature type="transmembrane region" description="Helical" evidence="9">
    <location>
        <begin position="251"/>
        <end position="272"/>
    </location>
</feature>
<dbReference type="GO" id="GO:0009401">
    <property type="term" value="P:phosphoenolpyruvate-dependent sugar phosphotransferase system"/>
    <property type="evidence" value="ECO:0007669"/>
    <property type="project" value="UniProtKB-KW"/>
</dbReference>
<accession>A0A942WB94</accession>
<dbReference type="PANTHER" id="PTHR37324:SF2">
    <property type="entry name" value="PTS SYSTEM GALACTITOL-SPECIFIC EIIC COMPONENT"/>
    <property type="match status" value="1"/>
</dbReference>
<evidence type="ECO:0000256" key="9">
    <source>
        <dbReference type="SAM" id="Phobius"/>
    </source>
</evidence>